<accession>A0A0B4WY53</accession>
<feature type="compositionally biased region" description="Basic and acidic residues" evidence="1">
    <location>
        <begin position="423"/>
        <end position="437"/>
    </location>
</feature>
<dbReference type="RefSeq" id="WP_039843481.1">
    <property type="nucleotide sequence ID" value="NZ_CP006877.1"/>
</dbReference>
<feature type="compositionally biased region" description="Basic and acidic residues" evidence="1">
    <location>
        <begin position="452"/>
        <end position="464"/>
    </location>
</feature>
<protein>
    <submittedName>
        <fullName evidence="2">Uncharacterized protein</fullName>
    </submittedName>
</protein>
<dbReference type="HOGENOM" id="CLU_527714_0_0_5"/>
<organism evidence="2 3">
    <name type="scientific">Rhizobium gallicum bv. gallicum R602sp</name>
    <dbReference type="NCBI Taxonomy" id="1041138"/>
    <lineage>
        <taxon>Bacteria</taxon>
        <taxon>Pseudomonadati</taxon>
        <taxon>Pseudomonadota</taxon>
        <taxon>Alphaproteobacteria</taxon>
        <taxon>Hyphomicrobiales</taxon>
        <taxon>Rhizobiaceae</taxon>
        <taxon>Rhizobium/Agrobacterium group</taxon>
        <taxon>Rhizobium</taxon>
    </lineage>
</organism>
<reference evidence="2 3" key="1">
    <citation type="submission" date="2013-11" db="EMBL/GenBank/DDBJ databases">
        <title>Complete genome sequence of Rhizobium gallicum bv. gallicum R602.</title>
        <authorList>
            <person name="Bustos P."/>
            <person name="Santamaria R.I."/>
            <person name="Lozano L."/>
            <person name="Acosta J.L."/>
            <person name="Ormeno-Orrillo E."/>
            <person name="Rogel M.A."/>
            <person name="Romero D."/>
            <person name="Cevallos M.A."/>
            <person name="Martinez-Romero E."/>
            <person name="Gonzalez V."/>
        </authorList>
    </citation>
    <scope>NUCLEOTIDE SEQUENCE [LARGE SCALE GENOMIC DNA]</scope>
    <source>
        <strain evidence="2 3">R602</strain>
    </source>
</reference>
<evidence type="ECO:0000313" key="3">
    <source>
        <dbReference type="Proteomes" id="UP000031368"/>
    </source>
</evidence>
<feature type="region of interest" description="Disordered" evidence="1">
    <location>
        <begin position="422"/>
        <end position="486"/>
    </location>
</feature>
<dbReference type="KEGG" id="rga:RGR602_CH00104"/>
<proteinExistence type="predicted"/>
<name>A0A0B4WY53_9HYPH</name>
<evidence type="ECO:0000256" key="1">
    <source>
        <dbReference type="SAM" id="MobiDB-lite"/>
    </source>
</evidence>
<keyword evidence="3" id="KW-1185">Reference proteome</keyword>
<gene>
    <name evidence="2" type="ORF">RGR602_CH00104</name>
</gene>
<dbReference type="Proteomes" id="UP000031368">
    <property type="component" value="Chromosome"/>
</dbReference>
<dbReference type="EMBL" id="CP006877">
    <property type="protein sequence ID" value="AJD39480.1"/>
    <property type="molecule type" value="Genomic_DNA"/>
</dbReference>
<dbReference type="AlphaFoldDB" id="A0A0B4WY53"/>
<sequence>MLTPVRAASNASLSSHGQTAVISANGLGRSVVAPTPVQAVEATDLNSAIAGKLNILLAAARARMFDVLLDAINAASRALPLPRRELESNLAFASRLAEAIQTLPAARINEIETQLAGAGHTLPLRLIAEALKNPAGPEAARVIAYLETIRHKDRDLAARAVVRSYRQNDASPLRPEARPNIAIQEEKLLPIAKAQQSPVREAQASPPTQRALPLAPAVLIAELAEQPVKIVEAALEEPARAKDNPLEFRDAVDLQAEDPVSLDTPKLIDEPIDVEAQIPAVRSDPSEPVIPKVWTGVLASMTEEASELIVAIIGEQDTATLLDDLAEVPGTTERPAGDMVAEAEPAPADISEAAVPAKLQQTVVTARLPVAGPTQIIHQQKDIVAQPQVLPADIAEAVQKSGLLKPIDGMPYAQHPYQFAKDGAQRRDGEMHRRDYEGSGSEGEQQANTGGERQEPEAEGEQRAEGVAPQDLPEVDATASGNTVADPVYALYQRMAGWE</sequence>
<feature type="compositionally biased region" description="Polar residues" evidence="1">
    <location>
        <begin position="442"/>
        <end position="451"/>
    </location>
</feature>
<evidence type="ECO:0000313" key="2">
    <source>
        <dbReference type="EMBL" id="AJD39480.1"/>
    </source>
</evidence>